<evidence type="ECO:0000313" key="3">
    <source>
        <dbReference type="Proteomes" id="UP001153269"/>
    </source>
</evidence>
<accession>A0A9N7YJB8</accession>
<evidence type="ECO:0000256" key="1">
    <source>
        <dbReference type="SAM" id="MobiDB-lite"/>
    </source>
</evidence>
<comment type="caution">
    <text evidence="2">The sequence shown here is derived from an EMBL/GenBank/DDBJ whole genome shotgun (WGS) entry which is preliminary data.</text>
</comment>
<reference evidence="2" key="1">
    <citation type="submission" date="2020-03" db="EMBL/GenBank/DDBJ databases">
        <authorList>
            <person name="Weist P."/>
        </authorList>
    </citation>
    <scope>NUCLEOTIDE SEQUENCE</scope>
</reference>
<evidence type="ECO:0000313" key="2">
    <source>
        <dbReference type="EMBL" id="CAB1429002.1"/>
    </source>
</evidence>
<feature type="compositionally biased region" description="Low complexity" evidence="1">
    <location>
        <begin position="33"/>
        <end position="44"/>
    </location>
</feature>
<sequence length="140" mass="15812">MGRELVGPFRVPDGVKMTSANADFIPQRRPDESPSGSRRASSASKGQHPEVREKLVEQRGPGRKQSATLPPAFARPRRFAFSQEVAETYSWLRPDELNASHAQLLQDVVRAERRAGVVAQTLDVRFTRSESRRTEPKFRK</sequence>
<gene>
    <name evidence="2" type="ORF">PLEPLA_LOCUS16977</name>
</gene>
<feature type="region of interest" description="Disordered" evidence="1">
    <location>
        <begin position="1"/>
        <end position="75"/>
    </location>
</feature>
<keyword evidence="3" id="KW-1185">Reference proteome</keyword>
<proteinExistence type="predicted"/>
<feature type="compositionally biased region" description="Basic and acidic residues" evidence="1">
    <location>
        <begin position="47"/>
        <end position="57"/>
    </location>
</feature>
<organism evidence="2 3">
    <name type="scientific">Pleuronectes platessa</name>
    <name type="common">European plaice</name>
    <dbReference type="NCBI Taxonomy" id="8262"/>
    <lineage>
        <taxon>Eukaryota</taxon>
        <taxon>Metazoa</taxon>
        <taxon>Chordata</taxon>
        <taxon>Craniata</taxon>
        <taxon>Vertebrata</taxon>
        <taxon>Euteleostomi</taxon>
        <taxon>Actinopterygii</taxon>
        <taxon>Neopterygii</taxon>
        <taxon>Teleostei</taxon>
        <taxon>Neoteleostei</taxon>
        <taxon>Acanthomorphata</taxon>
        <taxon>Carangaria</taxon>
        <taxon>Pleuronectiformes</taxon>
        <taxon>Pleuronectoidei</taxon>
        <taxon>Pleuronectidae</taxon>
        <taxon>Pleuronectes</taxon>
    </lineage>
</organism>
<dbReference type="EMBL" id="CADEAL010001109">
    <property type="protein sequence ID" value="CAB1429002.1"/>
    <property type="molecule type" value="Genomic_DNA"/>
</dbReference>
<dbReference type="AlphaFoldDB" id="A0A9N7YJB8"/>
<name>A0A9N7YJB8_PLEPL</name>
<dbReference type="Proteomes" id="UP001153269">
    <property type="component" value="Unassembled WGS sequence"/>
</dbReference>
<protein>
    <submittedName>
        <fullName evidence="2">Uncharacterized protein</fullName>
    </submittedName>
</protein>